<comment type="subcellular location">
    <subcellularLocation>
        <location evidence="1">Membrane</location>
        <topology evidence="1">Multi-pass membrane protein</topology>
    </subcellularLocation>
</comment>
<keyword evidence="2 5" id="KW-0812">Transmembrane</keyword>
<evidence type="ECO:0000256" key="5">
    <source>
        <dbReference type="SAM" id="Phobius"/>
    </source>
</evidence>
<keyword evidence="3 5" id="KW-1133">Transmembrane helix</keyword>
<feature type="transmembrane region" description="Helical" evidence="5">
    <location>
        <begin position="144"/>
        <end position="161"/>
    </location>
</feature>
<protein>
    <submittedName>
        <fullName evidence="6">Inhibitor of apoptosis-promoting Bax1</fullName>
    </submittedName>
</protein>
<reference evidence="6 7" key="1">
    <citation type="submission" date="2018-06" db="EMBL/GenBank/DDBJ databases">
        <authorList>
            <consortium name="Pathogen Informatics"/>
            <person name="Doyle S."/>
        </authorList>
    </citation>
    <scope>NUCLEOTIDE SEQUENCE [LARGE SCALE GENOMIC DNA]</scope>
    <source>
        <strain evidence="6 7">NCTC10719</strain>
    </source>
</reference>
<accession>A0A2X2Y683</accession>
<dbReference type="RefSeq" id="WP_111926366.1">
    <property type="nucleotide sequence ID" value="NZ_CATNWI010000011.1"/>
</dbReference>
<proteinExistence type="predicted"/>
<evidence type="ECO:0000256" key="3">
    <source>
        <dbReference type="ARBA" id="ARBA00022989"/>
    </source>
</evidence>
<organism evidence="6 7">
    <name type="scientific">Clostridium perfringens</name>
    <dbReference type="NCBI Taxonomy" id="1502"/>
    <lineage>
        <taxon>Bacteria</taxon>
        <taxon>Bacillati</taxon>
        <taxon>Bacillota</taxon>
        <taxon>Clostridia</taxon>
        <taxon>Eubacteriales</taxon>
        <taxon>Clostridiaceae</taxon>
        <taxon>Clostridium</taxon>
    </lineage>
</organism>
<feature type="transmembrane region" description="Helical" evidence="5">
    <location>
        <begin position="56"/>
        <end position="75"/>
    </location>
</feature>
<evidence type="ECO:0000256" key="1">
    <source>
        <dbReference type="ARBA" id="ARBA00004141"/>
    </source>
</evidence>
<keyword evidence="4 5" id="KW-0472">Membrane</keyword>
<dbReference type="GO" id="GO:0016020">
    <property type="term" value="C:membrane"/>
    <property type="evidence" value="ECO:0007669"/>
    <property type="project" value="UniProtKB-SubCell"/>
</dbReference>
<feature type="transmembrane region" description="Helical" evidence="5">
    <location>
        <begin position="28"/>
        <end position="50"/>
    </location>
</feature>
<name>A0A2X2Y683_CLOPF</name>
<gene>
    <name evidence="6" type="ORF">NCTC10719_01459</name>
</gene>
<evidence type="ECO:0000256" key="4">
    <source>
        <dbReference type="ARBA" id="ARBA00023136"/>
    </source>
</evidence>
<feature type="transmembrane region" description="Helical" evidence="5">
    <location>
        <begin position="167"/>
        <end position="184"/>
    </location>
</feature>
<evidence type="ECO:0000256" key="2">
    <source>
        <dbReference type="ARBA" id="ARBA00022692"/>
    </source>
</evidence>
<dbReference type="InterPro" id="IPR006214">
    <property type="entry name" value="Bax_inhibitor_1-related"/>
</dbReference>
<evidence type="ECO:0000313" key="7">
    <source>
        <dbReference type="Proteomes" id="UP000249986"/>
    </source>
</evidence>
<feature type="transmembrane region" description="Helical" evidence="5">
    <location>
        <begin position="106"/>
        <end position="124"/>
    </location>
</feature>
<sequence length="229" mass="26678">MDRKYVEEEIEERSGIRKKNFIKSYLKYFCYIASTLIITALGDITGRIFINAEKESIIFLVLILISFILMFIFAYSNGGVLKKIIFFIEPFLIGLCLSYAKSVNIILCLIITFLIVSISIFLGYFSYEKIIKKDEKIIKKMGKFLFVCLIVSLISNLLNIYLNLPEIILPTIILFSFYIFYDSIRFKQEILSTENCIISDDKILFHVMKMYLDIMNIYANVQAINDDNN</sequence>
<dbReference type="AlphaFoldDB" id="A0A2X2Y683"/>
<dbReference type="Proteomes" id="UP000249986">
    <property type="component" value="Unassembled WGS sequence"/>
</dbReference>
<dbReference type="EMBL" id="UAWG01000009">
    <property type="protein sequence ID" value="SQB59916.1"/>
    <property type="molecule type" value="Genomic_DNA"/>
</dbReference>
<evidence type="ECO:0000313" key="6">
    <source>
        <dbReference type="EMBL" id="SQB59916.1"/>
    </source>
</evidence>
<dbReference type="Pfam" id="PF01027">
    <property type="entry name" value="Bax1-I"/>
    <property type="match status" value="1"/>
</dbReference>